<dbReference type="Pfam" id="PF08007">
    <property type="entry name" value="JmjC_2"/>
    <property type="match status" value="1"/>
</dbReference>
<reference evidence="5 6" key="1">
    <citation type="submission" date="2019-03" db="EMBL/GenBank/DDBJ databases">
        <title>Draft genome of Gammaproteobacteria bacterium LSUCC0057, a member of the SAR92 clade.</title>
        <authorList>
            <person name="Lanclos V.C."/>
            <person name="Doiron C."/>
            <person name="Henson M.W."/>
            <person name="Thrash J.C."/>
        </authorList>
    </citation>
    <scope>NUCLEOTIDE SEQUENCE [LARGE SCALE GENOMIC DNA]</scope>
    <source>
        <strain evidence="5 6">LSUCC0057</strain>
    </source>
</reference>
<evidence type="ECO:0000259" key="4">
    <source>
        <dbReference type="PROSITE" id="PS51184"/>
    </source>
</evidence>
<dbReference type="GO" id="GO:0046872">
    <property type="term" value="F:metal ion binding"/>
    <property type="evidence" value="ECO:0007669"/>
    <property type="project" value="UniProtKB-KW"/>
</dbReference>
<evidence type="ECO:0000313" key="5">
    <source>
        <dbReference type="EMBL" id="TFH69001.1"/>
    </source>
</evidence>
<dbReference type="SMART" id="SM00558">
    <property type="entry name" value="JmjC"/>
    <property type="match status" value="1"/>
</dbReference>
<feature type="domain" description="JmjC" evidence="4">
    <location>
        <begin position="97"/>
        <end position="225"/>
    </location>
</feature>
<evidence type="ECO:0000256" key="1">
    <source>
        <dbReference type="ARBA" id="ARBA00001954"/>
    </source>
</evidence>
<evidence type="ECO:0000256" key="3">
    <source>
        <dbReference type="ARBA" id="ARBA00023004"/>
    </source>
</evidence>
<name>A0A4Y8UL83_9GAMM</name>
<protein>
    <submittedName>
        <fullName evidence="5">Cupin domain-containing protein</fullName>
    </submittedName>
</protein>
<gene>
    <name evidence="5" type="ORF">E3W66_03420</name>
</gene>
<dbReference type="PROSITE" id="PS51184">
    <property type="entry name" value="JMJC"/>
    <property type="match status" value="1"/>
</dbReference>
<comment type="caution">
    <text evidence="5">The sequence shown here is derived from an EMBL/GenBank/DDBJ whole genome shotgun (WGS) entry which is preliminary data.</text>
</comment>
<organism evidence="5 6">
    <name type="scientific">Gammaproteobacteria bacterium LSUCC0057</name>
    <dbReference type="NCBI Taxonomy" id="2559237"/>
    <lineage>
        <taxon>Bacteria</taxon>
        <taxon>Pseudomonadati</taxon>
        <taxon>Pseudomonadota</taxon>
        <taxon>Gammaproteobacteria</taxon>
        <taxon>Cellvibrionales</taxon>
        <taxon>Porticoccaceae</taxon>
        <taxon>SAR92 clade</taxon>
    </lineage>
</organism>
<dbReference type="InterPro" id="IPR039994">
    <property type="entry name" value="NO66-like"/>
</dbReference>
<dbReference type="Proteomes" id="UP000298133">
    <property type="component" value="Unassembled WGS sequence"/>
</dbReference>
<dbReference type="InterPro" id="IPR003347">
    <property type="entry name" value="JmjC_dom"/>
</dbReference>
<dbReference type="Gene3D" id="3.40.366.30">
    <property type="entry name" value="50S ribosomal protein L16 arginine hydroxylase, Chain A, Domain 2"/>
    <property type="match status" value="1"/>
</dbReference>
<dbReference type="SUPFAM" id="SSF51197">
    <property type="entry name" value="Clavaminate synthase-like"/>
    <property type="match status" value="1"/>
</dbReference>
<proteinExistence type="predicted"/>
<comment type="cofactor">
    <cofactor evidence="1">
        <name>Fe(2+)</name>
        <dbReference type="ChEBI" id="CHEBI:29033"/>
    </cofactor>
</comment>
<evidence type="ECO:0000313" key="6">
    <source>
        <dbReference type="Proteomes" id="UP000298133"/>
    </source>
</evidence>
<dbReference type="AlphaFoldDB" id="A0A4Y8UL83"/>
<sequence>MTRWPSLLGSLGAEQFLRDYWQQQPLLIRAALPIAAQPPLQPDELAGLALEEWIESRLIDSTTWQVEHGPLTEQRFAQLPERDWTLLVQAVDLWRPEVAALLDSVDFLPRWQVDDIMVSYAAAGGNVGPHIDNYDVFLLQGLGRRRWQIETQRRDYCSSEQRGALRLVDDFSPDCEWLLEPGDVLYLPAKFAHHGVAVEPCMTYSIGFRAPSSTEMINDLAIELLAGDADPDFLRIPPGAALDQIDEHQVAAVSAQLRRRLDDSALLGDWYARYMSRPKYPDLLELSGEQRTLQWRGVCYCNGERVEPER</sequence>
<accession>A0A4Y8UL83</accession>
<keyword evidence="2" id="KW-0479">Metal-binding</keyword>
<keyword evidence="6" id="KW-1185">Reference proteome</keyword>
<dbReference type="EMBL" id="SPIA01000001">
    <property type="protein sequence ID" value="TFH69001.1"/>
    <property type="molecule type" value="Genomic_DNA"/>
</dbReference>
<dbReference type="OrthoDB" id="9764016at2"/>
<dbReference type="PANTHER" id="PTHR13096">
    <property type="entry name" value="MINA53 MYC INDUCED NUCLEAR ANTIGEN"/>
    <property type="match status" value="1"/>
</dbReference>
<dbReference type="Gene3D" id="2.60.120.650">
    <property type="entry name" value="Cupin"/>
    <property type="match status" value="1"/>
</dbReference>
<evidence type="ECO:0000256" key="2">
    <source>
        <dbReference type="ARBA" id="ARBA00022723"/>
    </source>
</evidence>
<dbReference type="PANTHER" id="PTHR13096:SF8">
    <property type="entry name" value="RIBOSOMAL OXYGENASE 1"/>
    <property type="match status" value="1"/>
</dbReference>
<dbReference type="GO" id="GO:0016706">
    <property type="term" value="F:2-oxoglutarate-dependent dioxygenase activity"/>
    <property type="evidence" value="ECO:0007669"/>
    <property type="project" value="TreeGrafter"/>
</dbReference>
<keyword evidence="3" id="KW-0408">Iron</keyword>